<dbReference type="InterPro" id="IPR020806">
    <property type="entry name" value="PKS_PP-bd"/>
</dbReference>
<dbReference type="InterPro" id="IPR001242">
    <property type="entry name" value="Condensation_dom"/>
</dbReference>
<dbReference type="GeneID" id="36550752"/>
<keyword evidence="8" id="KW-1185">Reference proteome</keyword>
<dbReference type="SUPFAM" id="SSF52777">
    <property type="entry name" value="CoA-dependent acyltransferases"/>
    <property type="match status" value="8"/>
</dbReference>
<dbReference type="PROSITE" id="PS00455">
    <property type="entry name" value="AMP_BINDING"/>
    <property type="match status" value="3"/>
</dbReference>
<dbReference type="Gene3D" id="3.40.50.12780">
    <property type="entry name" value="N-terminal domain of ligase-like"/>
    <property type="match status" value="4"/>
</dbReference>
<evidence type="ECO:0000256" key="1">
    <source>
        <dbReference type="ARBA" id="ARBA00022450"/>
    </source>
</evidence>
<dbReference type="Gene3D" id="1.10.1200.10">
    <property type="entry name" value="ACP-like"/>
    <property type="match status" value="4"/>
</dbReference>
<dbReference type="InterPro" id="IPR023213">
    <property type="entry name" value="CAT-like_dom_sf"/>
</dbReference>
<evidence type="ECO:0000313" key="7">
    <source>
        <dbReference type="EMBL" id="PLB45933.1"/>
    </source>
</evidence>
<keyword evidence="3" id="KW-0436">Ligase</keyword>
<dbReference type="OrthoDB" id="416786at2759"/>
<comment type="caution">
    <text evidence="7">The sequence shown here is derived from an EMBL/GenBank/DDBJ whole genome shotgun (WGS) entry which is preliminary data.</text>
</comment>
<dbReference type="InterPro" id="IPR036736">
    <property type="entry name" value="ACP-like_sf"/>
</dbReference>
<dbReference type="InterPro" id="IPR009081">
    <property type="entry name" value="PP-bd_ACP"/>
</dbReference>
<protein>
    <submittedName>
        <fullName evidence="7">Acetyl-CoA synthetase-like protein</fullName>
    </submittedName>
</protein>
<dbReference type="GO" id="GO:0043041">
    <property type="term" value="P:amino acid activation for nonribosomal peptide biosynthetic process"/>
    <property type="evidence" value="ECO:0007669"/>
    <property type="project" value="TreeGrafter"/>
</dbReference>
<dbReference type="FunFam" id="3.30.300.30:FF:000015">
    <property type="entry name" value="Nonribosomal peptide synthase SidD"/>
    <property type="match status" value="4"/>
</dbReference>
<comment type="similarity">
    <text evidence="4">Belongs to the NRP synthetase family.</text>
</comment>
<dbReference type="FunFam" id="3.40.50.12780:FF:000014">
    <property type="entry name" value="Nonribosomal peptide synthetase 1"/>
    <property type="match status" value="1"/>
</dbReference>
<dbReference type="GO" id="GO:0005737">
    <property type="term" value="C:cytoplasm"/>
    <property type="evidence" value="ECO:0007669"/>
    <property type="project" value="TreeGrafter"/>
</dbReference>
<dbReference type="CDD" id="cd05918">
    <property type="entry name" value="A_NRPS_SidN3_like"/>
    <property type="match status" value="4"/>
</dbReference>
<dbReference type="GO" id="GO:0031177">
    <property type="term" value="F:phosphopantetheine binding"/>
    <property type="evidence" value="ECO:0007669"/>
    <property type="project" value="InterPro"/>
</dbReference>
<name>A0A2I2FZ68_9EURO</name>
<dbReference type="Pfam" id="PF00668">
    <property type="entry name" value="Condensation"/>
    <property type="match status" value="4"/>
</dbReference>
<reference evidence="7 8" key="1">
    <citation type="submission" date="2016-12" db="EMBL/GenBank/DDBJ databases">
        <title>The genomes of Aspergillus section Nigri reveals drivers in fungal speciation.</title>
        <authorList>
            <consortium name="DOE Joint Genome Institute"/>
            <person name="Vesth T.C."/>
            <person name="Nybo J."/>
            <person name="Theobald S."/>
            <person name="Brandl J."/>
            <person name="Frisvad J.C."/>
            <person name="Nielsen K.F."/>
            <person name="Lyhne E.K."/>
            <person name="Kogle M.E."/>
            <person name="Kuo A."/>
            <person name="Riley R."/>
            <person name="Clum A."/>
            <person name="Nolan M."/>
            <person name="Lipzen A."/>
            <person name="Salamov A."/>
            <person name="Henrissat B."/>
            <person name="Wiebenga A."/>
            <person name="De Vries R.P."/>
            <person name="Grigoriev I.V."/>
            <person name="Mortensen U.H."/>
            <person name="Andersen M.R."/>
            <person name="Baker S.E."/>
        </authorList>
    </citation>
    <scope>NUCLEOTIDE SEQUENCE [LARGE SCALE GENOMIC DNA]</scope>
    <source>
        <strain evidence="7 8">IBT 23096</strain>
    </source>
</reference>
<evidence type="ECO:0000256" key="2">
    <source>
        <dbReference type="ARBA" id="ARBA00022553"/>
    </source>
</evidence>
<feature type="domain" description="Carrier" evidence="6">
    <location>
        <begin position="2757"/>
        <end position="2833"/>
    </location>
</feature>
<evidence type="ECO:0000256" key="4">
    <source>
        <dbReference type="ARBA" id="ARBA00029454"/>
    </source>
</evidence>
<organism evidence="7 8">
    <name type="scientific">Aspergillus steynii IBT 23096</name>
    <dbReference type="NCBI Taxonomy" id="1392250"/>
    <lineage>
        <taxon>Eukaryota</taxon>
        <taxon>Fungi</taxon>
        <taxon>Dikarya</taxon>
        <taxon>Ascomycota</taxon>
        <taxon>Pezizomycotina</taxon>
        <taxon>Eurotiomycetes</taxon>
        <taxon>Eurotiomycetidae</taxon>
        <taxon>Eurotiales</taxon>
        <taxon>Aspergillaceae</taxon>
        <taxon>Aspergillus</taxon>
        <taxon>Aspergillus subgen. Circumdati</taxon>
    </lineage>
</organism>
<keyword evidence="2" id="KW-0597">Phosphoprotein</keyword>
<dbReference type="EMBL" id="MSFO01000007">
    <property type="protein sequence ID" value="PLB45933.1"/>
    <property type="molecule type" value="Genomic_DNA"/>
</dbReference>
<feature type="domain" description="Carrier" evidence="6">
    <location>
        <begin position="3837"/>
        <end position="3913"/>
    </location>
</feature>
<dbReference type="SUPFAM" id="SSF47336">
    <property type="entry name" value="ACP-like"/>
    <property type="match status" value="4"/>
</dbReference>
<feature type="region of interest" description="Disordered" evidence="5">
    <location>
        <begin position="2726"/>
        <end position="2764"/>
    </location>
</feature>
<dbReference type="InterPro" id="IPR000873">
    <property type="entry name" value="AMP-dep_synth/lig_dom"/>
</dbReference>
<dbReference type="GO" id="GO:0044550">
    <property type="term" value="P:secondary metabolite biosynthetic process"/>
    <property type="evidence" value="ECO:0007669"/>
    <property type="project" value="TreeGrafter"/>
</dbReference>
<dbReference type="InterPro" id="IPR045851">
    <property type="entry name" value="AMP-bd_C_sf"/>
</dbReference>
<sequence>MRAQLYYAPRSATTIQAEGMLRAFCRAVREVATHPEVTIGDLQLCGPWDIEQLRSWCPPASGRVEACVHRRIFDHAMAHPERPAVVAWDGTWSYAELEYWSARVAADLLARGIGRGSLVPICQSKSRWVVAARLAVVRIGAAYLHLDPTHPRSRLQTFCRLTAAAVVLTDEHHAALVEQIGLEGIILGPDHLPPQTDGFADVAVTPDDTLYAVCTSGSTGTPKAVLIEHGAFCTAASALGPALGLTATSRVLQLASLTVDTSNRDVFMTLFHGGCVCLPRDDETWDDVAASFPRYQVNWVSMTPSLAHVLDPSRVGPALQALVLAGERPTAAVLRRWAPHTNLINAYGCSECAAVSAMEPNLLPSSDPHSVRGHQGHVTLWIVDPDNPRRLQPAGAVGEIVIETASVARGYLGLPDSAQAVFADTSMMPWRSRFPVPAPGVRFYRTGDLGQHTGDGRVRCLGRKDQQVKIRGYRVELEEIEQAARAILPQLHGAVDDIVVDMVQLSGGTESTLVAFLKHRASLGAPHPDGGDEALDIRHENVDYAIENLVLLDEALASRLPSYMKPALVLPLGQLPRTRSGKLDRRRLCQQAADIPPSVVARCRGSSTSTAVSVLGPVEHDLQRLWAEVLPEAPGGLGRQAHFFHHGGHSIAAISLVNRARDHGLFFTFADVFAHPVLADLAQVVRRQSPMVASPVAPFELLTLGPSTLQSLAVECGVPSSEIEDIYPATAVQEGLLVHTAQRAHDYIDQRAFELRAGIDLSRLVGAWEAVTRANPILRTRLSPLGPDALVQVVLHSAISCPIIEGPLEDYLAQDQEVPMGPGTALARLALVQGSDQAFCVLTMHHAIFDRWTVPLLRQQVQAAYEGHSLGPRPFNHFIRHVLQSRSAAEAFWSEALASSEAVSFPSPPAGTGWTPRAATSSAGQLVPLFWQNGAREVPVATRIQLAWALTAALYTGATEVVFGLTVTGRDAAVPGIDRTTGPTIATMPLVVGLSRSDTVRETLHRLQGQIRAASEFAQLGLARIARLGPAAAQACRFDTLLAVNMAERAPTTTTEEEILRRPMHHRRASPREYAVALECTVNEDSVAVQAQFDDRTVLPCQMDRVLGLFCHLLQVVNGQPDLSLADLPILPPSDMAELLRWNGVLPEPAPTSITEPVRQHARASPERLAVHAWDGVWSYGELNDRAMRLARRVAAAGVGPGSIVPICMEKGRWAPVAMLAILLAGAAFVTLEPSQPVAYRQSLCRRCRAPAVLTTRRSEPLVSSLGLPAVVLVDGEDLLAEDADWVDRSTADAAAYLVFTSGSTGTPKGIVVSHAAFCSGIQGMRTASILGADTCTLQLASYAFDVSVIEHLATLVSGGCLAIASGTQCQDDLAGALRYFQANTLITTPTVARLLHQQAVDTLRHLILGGEPLTLADRDYWAPRLALSPAYGPAECAGLPLIESSMDAQADPRRIGRSTTAGCWVVDPECPDRLLPIGAVGELLLEGSSLARGYLDDTARTAASFLDAPTWLRWLRPSTRLYRTGDLVQYAPDGSLLFVARKDTQVKLRGQRVELGHVETYTMASFPGIHRAVAEVIEPTATHGDPVLAVFVQCTADPRPATTSSESATLEDPSAAFKMAAAAAFAALAARLPRYMVPRLFLPIMSIPRGSTGKVDRRALRRLGARLSRADWEAYQNRPGARQVPTTATERTLQECVSQLLDLSTDSVGMNDDFFRLGGDSLHAMRLVGLLRDRHLVLHVADVFAHPMLQDLARRATASLPSANADSTPFALVHGCDAQSMRRSVAVRCGVSCAEVEDVYPCTPMQEGLFALSLKHPGAFWTRADYQVPDDLDLVRLQAAWAKVLQAHPILRTRIVRLEADGDLMQAVLRVDVPGMESQPDPTVTEGAPLLCSRWDPKRRQFHLLMHHVLYDGFSMRLLHNALHNAYEGPTTTPALCPFRPFVQHIQRIPSVQVDEFWRSQFLGFAGVAFPPLPMPRYIPQPRSRQSVTTAFSLNHALGATLSTVLRLAWALTVAQYTGSTDLVFGLITSGRGASVAGINAMIGPTIATIPLRLQWQASSRIRPLLRTLLKQTTDMMPVEQVGLPRIARVSEEARQACQFQTLLVVQPPEDQCSPDFLERIIKTPTDIARAEDSQVDTYGLTLVCEPDAESLTIRAAFDSAMVPQAQMSRMLRQFTTTIHAINDERLSAASQAPLSNEDMGDLARWNTLPDRAPRTMVDLLTPRASEQPPSLAVHAWDGDWTYDELWRQAEALVFHLASLIPRDRQDRQSRVPILFEKSRWVPVAVLAVIRAGGAFALLDASQPQRRLAEICQDLDADVILCSAGCSAVAASLTPRVIVCPTNGATTGTANPNQALRALGAVAPNDALYVVYTSGSTGRPKGIVIEHGAFTASLRAYVETVNMSPAVRGLQFASYAFDVSVTDLLAPLVAGGCVCIPSDDDCQNRLADVATSLRANWADFTPSLLRTLTPDDVPTLATIVVGGESLTPSDISKWSPHKRLTNVYGPAECCVLATVQPTVSPASDPANIGWPTGAACWIVDAADPGRLLPIGAAGEILIEGPILGRGYLHQPERTAQSFIASPSWIRQFRATPPARMYRTGDLARYNPDGSLHFLGRADAQVKLRGQRIELAAVEHHVEAVVPWAQQVVAEVVRRGDTEILTAFLLAAGDAVPHTAAAGRFLVPTPEQLSEINQARNELLASQPRYMVPVRFLCIRKLPLTTTGKADRRRLREEASQVSADDLARVSAGSQTRPRRAPASRDEETIQRLCGRVLGRPADEIVLDDSFFDNGGDSIAAMRLTAVSQREGMRLTVQSILETRRISRLVAMPCEPPRSAAAARASIAPFTLLPPSSQEAIIQAAARQCSVAVAQVEDVYPCTPMQEGLMAGTSKDPAAYVAQIDLPLRADVQPARLREAWDRTAIAHPILRTRIVQIEMTLWQVVVTEAGAWDHGPVDGIQRSWDGTLGRCLVHLHLLTSASPVTLRLTIHHALYDGVSLPLLLRQVGVAYKGLPMTTSPFNHFVAHLRETTDGSRTAEYWREQFRGLKAAVFPPLPTAHYTPQATARLDHTATLPPMRQRNCSLATLVRAAWAVVAAHYTDAPDVVMGVTLVGRSAPVPGIDTLTGPTFATVPVRVQLDPTQSLDPWLQQIQDQSTAMIPFEHTGLHEIRKLGTDAARACQFQTHIGVQFPDDDGVNDDDADSSSSLFMPMTAGRAPPSVFASYALVLICTPSTDGRSMHFAAHYDPRVVTMDEAHRLVTQSASVLHQLIDRAVPRVQDLQIQTQHEVAQLRHWNAQAPSVERRTLVDLIVAHAHSHPFSPALEFEGAETSYVELCNTASRLAVHLRSRGVRLDTIVPLCFPKGPWTVIAMLAVLMAGGCCLLLDAGHPRARLAGLVRQAGSRLVLAHPTTARHFGDEQGTDVEVISQAFLASLPHVDREEIRSYSRMEGAAFLVFTSGSTGQPKGILLEHAQLATSIRDHQEGMRLCRTSRSLHFASYAFDASIYEICSTLAVGGCVCIVSEQDRLNDLAGAMRRHRVTWATLTNTTARIVHPAQVPGLQTLVLGGEAVTQDVVDRWAAHVALVNGYGPAEATICALGDIPPQGWRPGTIGRTVGAVSWITSPSNPAQLAAIGAVGELLLEGPVLARGYLNDPEKTAAAFLQGLPWMASFRPGQQDTRVYRTGDLVQYTSEGQLRYMGRKDTQVKLRGQRIELNDIECRLSRWMSHARDIVVEVVTPKEGVPLLMAFVYCPGPAPVDPCSTGLFAPPSESFRRTANAAQVGLRQTVPDYMVPAVVVPLRRLPLTPTGKTDRHQLREEASVLSRDDVARYMAVTQPTRPPTTEAEQMLQGIVARVLDRPADQVSMDADFVQLGGDSVIAMKAAAQAGQQGLTLAVADLLQTDRLSELAARLTQSKQLRSPSAPEDLIIPGSYFGFRAQPAFIESVQQELPPAFTASHEIEDILPATAGQVERLRLPVFYFILQGSGRLDPERLATASRALIQRHPILRTVFFPYRNHVVQVVLRHLPSPIMPCTLPNMSPPVVDRHCADDSPPTPVFAQPAIRFMVVNNPGQLTSGLILRLSHAQFDGLSTGLLWADLAALYHNQGLPDPIPYTTHLHRWLAAPTPAALHFWRSLLAGSQPTAVSCKARNENTPPEQFLLAHQTINVSELPAGITSATMSKAAWAVTLAQHTGDMDVVFGQTVNGRHAATADAVGLCTNRLPVRLSLTDLGMTRDLLDRVHQQHIQSLPFDALEHADIVQKCTPWPADQPGYSVVTHQNFDLEKPLCLGGVDCSLRNWTRDLPRQGIAVESTPLSAGQWRLRLTTSTGFLDQDEADALLRQYGRNLVQLTEAPPTTPLSDFFSPS</sequence>
<dbReference type="Gene3D" id="3.30.300.30">
    <property type="match status" value="4"/>
</dbReference>
<evidence type="ECO:0000256" key="3">
    <source>
        <dbReference type="ARBA" id="ARBA00022598"/>
    </source>
</evidence>
<dbReference type="PANTHER" id="PTHR45527:SF16">
    <property type="entry name" value="NONRIBOSOMAL PEPTIDE SYNTHASE ATNA-RELATED"/>
    <property type="match status" value="1"/>
</dbReference>
<dbReference type="SMART" id="SM00823">
    <property type="entry name" value="PKS_PP"/>
    <property type="match status" value="4"/>
</dbReference>
<dbReference type="RefSeq" id="XP_024701235.1">
    <property type="nucleotide sequence ID" value="XM_024843053.1"/>
</dbReference>
<dbReference type="Gene3D" id="3.30.559.10">
    <property type="entry name" value="Chloramphenicol acetyltransferase-like domain"/>
    <property type="match status" value="4"/>
</dbReference>
<dbReference type="GO" id="GO:1904091">
    <property type="term" value="F:non-ribosomal peptide synthetase activity"/>
    <property type="evidence" value="ECO:0007669"/>
    <property type="project" value="UniProtKB-ARBA"/>
</dbReference>
<dbReference type="NCBIfam" id="TIGR01733">
    <property type="entry name" value="AA-adenyl-dom"/>
    <property type="match status" value="3"/>
</dbReference>
<dbReference type="InterPro" id="IPR006162">
    <property type="entry name" value="Ppantetheine_attach_site"/>
</dbReference>
<evidence type="ECO:0000313" key="8">
    <source>
        <dbReference type="Proteomes" id="UP000234275"/>
    </source>
</evidence>
<dbReference type="InterPro" id="IPR020845">
    <property type="entry name" value="AMP-binding_CS"/>
</dbReference>
<accession>A0A2I2FZ68</accession>
<keyword evidence="1" id="KW-0596">Phosphopantetheine</keyword>
<dbReference type="CDD" id="cd19545">
    <property type="entry name" value="FUM14_C_NRPS-like"/>
    <property type="match status" value="3"/>
</dbReference>
<dbReference type="CDD" id="cd19542">
    <property type="entry name" value="CT_NRPS-like"/>
    <property type="match status" value="1"/>
</dbReference>
<dbReference type="InterPro" id="IPR010071">
    <property type="entry name" value="AA_adenyl_dom"/>
</dbReference>
<dbReference type="Pfam" id="PF00550">
    <property type="entry name" value="PP-binding"/>
    <property type="match status" value="4"/>
</dbReference>
<dbReference type="SUPFAM" id="SSF56801">
    <property type="entry name" value="Acetyl-CoA synthetase-like"/>
    <property type="match status" value="4"/>
</dbReference>
<dbReference type="PANTHER" id="PTHR45527">
    <property type="entry name" value="NONRIBOSOMAL PEPTIDE SYNTHETASE"/>
    <property type="match status" value="1"/>
</dbReference>
<feature type="domain" description="Carrier" evidence="6">
    <location>
        <begin position="1685"/>
        <end position="1761"/>
    </location>
</feature>
<dbReference type="Proteomes" id="UP000234275">
    <property type="component" value="Unassembled WGS sequence"/>
</dbReference>
<dbReference type="Pfam" id="PF00501">
    <property type="entry name" value="AMP-binding"/>
    <property type="match status" value="4"/>
</dbReference>
<dbReference type="NCBIfam" id="NF003417">
    <property type="entry name" value="PRK04813.1"/>
    <property type="match status" value="4"/>
</dbReference>
<proteinExistence type="inferred from homology"/>
<evidence type="ECO:0000256" key="5">
    <source>
        <dbReference type="SAM" id="MobiDB-lite"/>
    </source>
</evidence>
<dbReference type="GO" id="GO:0016874">
    <property type="term" value="F:ligase activity"/>
    <property type="evidence" value="ECO:0007669"/>
    <property type="project" value="UniProtKB-KW"/>
</dbReference>
<dbReference type="Gene3D" id="3.30.559.30">
    <property type="entry name" value="Nonribosomal peptide synthetase, condensation domain"/>
    <property type="match status" value="4"/>
</dbReference>
<dbReference type="InterPro" id="IPR042099">
    <property type="entry name" value="ANL_N_sf"/>
</dbReference>
<dbReference type="PROSITE" id="PS50075">
    <property type="entry name" value="CARRIER"/>
    <property type="match status" value="4"/>
</dbReference>
<evidence type="ECO:0000259" key="6">
    <source>
        <dbReference type="PROSITE" id="PS50075"/>
    </source>
</evidence>
<feature type="domain" description="Carrier" evidence="6">
    <location>
        <begin position="613"/>
        <end position="689"/>
    </location>
</feature>
<dbReference type="PROSITE" id="PS00012">
    <property type="entry name" value="PHOSPHOPANTETHEINE"/>
    <property type="match status" value="2"/>
</dbReference>
<dbReference type="STRING" id="1392250.A0A2I2FZ68"/>
<dbReference type="FunFam" id="3.30.559.30:FF:000003">
    <property type="entry name" value="Nonribosomal peptide synthase SidD"/>
    <property type="match status" value="2"/>
</dbReference>
<dbReference type="VEuPathDB" id="FungiDB:P170DRAFT_256458"/>
<gene>
    <name evidence="7" type="ORF">P170DRAFT_256458</name>
</gene>